<keyword evidence="1" id="KW-0732">Signal</keyword>
<proteinExistence type="predicted"/>
<dbReference type="EMBL" id="GBRH01161241">
    <property type="protein sequence ID" value="JAE36655.1"/>
    <property type="molecule type" value="Transcribed_RNA"/>
</dbReference>
<evidence type="ECO:0000313" key="2">
    <source>
        <dbReference type="EMBL" id="JAE36655.1"/>
    </source>
</evidence>
<organism evidence="2">
    <name type="scientific">Arundo donax</name>
    <name type="common">Giant reed</name>
    <name type="synonym">Donax arundinaceus</name>
    <dbReference type="NCBI Taxonomy" id="35708"/>
    <lineage>
        <taxon>Eukaryota</taxon>
        <taxon>Viridiplantae</taxon>
        <taxon>Streptophyta</taxon>
        <taxon>Embryophyta</taxon>
        <taxon>Tracheophyta</taxon>
        <taxon>Spermatophyta</taxon>
        <taxon>Magnoliopsida</taxon>
        <taxon>Liliopsida</taxon>
        <taxon>Poales</taxon>
        <taxon>Poaceae</taxon>
        <taxon>PACMAD clade</taxon>
        <taxon>Arundinoideae</taxon>
        <taxon>Arundineae</taxon>
        <taxon>Arundo</taxon>
    </lineage>
</organism>
<protein>
    <submittedName>
        <fullName evidence="2">Uncharacterized protein</fullName>
    </submittedName>
</protein>
<sequence length="43" mass="4936">MLSWLKLNLGCLILCLSLQALTNFFHPSIEKAGEKNKMKEKED</sequence>
<dbReference type="AlphaFoldDB" id="A0A0A9HHP2"/>
<accession>A0A0A9HHP2</accession>
<evidence type="ECO:0000256" key="1">
    <source>
        <dbReference type="SAM" id="SignalP"/>
    </source>
</evidence>
<feature type="signal peptide" evidence="1">
    <location>
        <begin position="1"/>
        <end position="20"/>
    </location>
</feature>
<reference evidence="2" key="1">
    <citation type="submission" date="2014-09" db="EMBL/GenBank/DDBJ databases">
        <authorList>
            <person name="Magalhaes I.L.F."/>
            <person name="Oliveira U."/>
            <person name="Santos F.R."/>
            <person name="Vidigal T.H.D.A."/>
            <person name="Brescovit A.D."/>
            <person name="Santos A.J."/>
        </authorList>
    </citation>
    <scope>NUCLEOTIDE SEQUENCE</scope>
    <source>
        <tissue evidence="2">Shoot tissue taken approximately 20 cm above the soil surface</tissue>
    </source>
</reference>
<feature type="chain" id="PRO_5002046627" evidence="1">
    <location>
        <begin position="21"/>
        <end position="43"/>
    </location>
</feature>
<reference evidence="2" key="2">
    <citation type="journal article" date="2015" name="Data Brief">
        <title>Shoot transcriptome of the giant reed, Arundo donax.</title>
        <authorList>
            <person name="Barrero R.A."/>
            <person name="Guerrero F.D."/>
            <person name="Moolhuijzen P."/>
            <person name="Goolsby J.A."/>
            <person name="Tidwell J."/>
            <person name="Bellgard S.E."/>
            <person name="Bellgard M.I."/>
        </authorList>
    </citation>
    <scope>NUCLEOTIDE SEQUENCE</scope>
    <source>
        <tissue evidence="2">Shoot tissue taken approximately 20 cm above the soil surface</tissue>
    </source>
</reference>
<name>A0A0A9HHP2_ARUDO</name>